<dbReference type="SUPFAM" id="SSF56349">
    <property type="entry name" value="DNA breaking-rejoining enzymes"/>
    <property type="match status" value="1"/>
</dbReference>
<dbReference type="InterPro" id="IPR010998">
    <property type="entry name" value="Integrase_recombinase_N"/>
</dbReference>
<evidence type="ECO:0000256" key="1">
    <source>
        <dbReference type="ARBA" id="ARBA00003283"/>
    </source>
</evidence>
<keyword evidence="10" id="KW-1185">Reference proteome</keyword>
<dbReference type="GO" id="GO:0015074">
    <property type="term" value="P:DNA integration"/>
    <property type="evidence" value="ECO:0007669"/>
    <property type="project" value="UniProtKB-KW"/>
</dbReference>
<evidence type="ECO:0000259" key="7">
    <source>
        <dbReference type="PROSITE" id="PS51898"/>
    </source>
</evidence>
<dbReference type="RefSeq" id="WP_073075904.1">
    <property type="nucleotide sequence ID" value="NZ_FQXV01000001.1"/>
</dbReference>
<organism evidence="9 10">
    <name type="scientific">Sporobacter termitidis DSM 10068</name>
    <dbReference type="NCBI Taxonomy" id="1123282"/>
    <lineage>
        <taxon>Bacteria</taxon>
        <taxon>Bacillati</taxon>
        <taxon>Bacillota</taxon>
        <taxon>Clostridia</taxon>
        <taxon>Eubacteriales</taxon>
        <taxon>Oscillospiraceae</taxon>
        <taxon>Sporobacter</taxon>
    </lineage>
</organism>
<dbReference type="Pfam" id="PF14659">
    <property type="entry name" value="Phage_int_SAM_3"/>
    <property type="match status" value="1"/>
</dbReference>
<feature type="domain" description="Core-binding (CB)" evidence="8">
    <location>
        <begin position="76"/>
        <end position="160"/>
    </location>
</feature>
<dbReference type="OrthoDB" id="9785687at2"/>
<evidence type="ECO:0000313" key="10">
    <source>
        <dbReference type="Proteomes" id="UP000183995"/>
    </source>
</evidence>
<dbReference type="GO" id="GO:0003677">
    <property type="term" value="F:DNA binding"/>
    <property type="evidence" value="ECO:0007669"/>
    <property type="project" value="UniProtKB-UniRule"/>
</dbReference>
<dbReference type="Gene3D" id="1.10.443.10">
    <property type="entry name" value="Intergrase catalytic core"/>
    <property type="match status" value="1"/>
</dbReference>
<dbReference type="CDD" id="cd01189">
    <property type="entry name" value="INT_ICEBs1_C_like"/>
    <property type="match status" value="1"/>
</dbReference>
<accession>A0A1M5U3N3</accession>
<dbReference type="InterPro" id="IPR011010">
    <property type="entry name" value="DNA_brk_join_enz"/>
</dbReference>
<comment type="function">
    <text evidence="1">Site-specific tyrosine recombinase, which acts by catalyzing the cutting and rejoining of the recombining DNA molecules.</text>
</comment>
<name>A0A1M5U3N3_9FIRM</name>
<dbReference type="AlphaFoldDB" id="A0A1M5U3N3"/>
<dbReference type="InterPro" id="IPR002104">
    <property type="entry name" value="Integrase_catalytic"/>
</dbReference>
<keyword evidence="4 6" id="KW-0238">DNA-binding</keyword>
<dbReference type="InterPro" id="IPR004107">
    <property type="entry name" value="Integrase_SAM-like_N"/>
</dbReference>
<sequence>MRKQRPITGSIQPKDGKLYAVINEYVDGKRKPNWIDTGFKVYGGKRNAAEFLQRVLVKRNDERNRPARLKDATADMFFVDYLRIWLKTKKNDLEPITYQSYEGSIEGHINSYFSARGSKLSTLEPGDFEDFYDSLYQAGLSGTTAQYLHRLMKQAMNYAVKRDILLYNIMDKVDAPRRSKHVASYYTREEALQLFEIAKGDPIYLPILLATYYGLRRSEVMGLRWRSIDFTENRISVEYKVLQFQENGKTVVRGSDNMKTISSRRSMPLIPSVAQELKKEKARQAENRRLFPKSYSKDKNGYICVDALGKLYKPNFVSSHFSLLLEKHDLRHIRFHELRHTCASLLAASGVPMKQIQLWLGHSNYTTTADIYSHLDFKAQEQSASMIESILG</sequence>
<dbReference type="Pfam" id="PF00589">
    <property type="entry name" value="Phage_integrase"/>
    <property type="match status" value="1"/>
</dbReference>
<evidence type="ECO:0000259" key="8">
    <source>
        <dbReference type="PROSITE" id="PS51900"/>
    </source>
</evidence>
<evidence type="ECO:0000313" key="9">
    <source>
        <dbReference type="EMBL" id="SHH57476.1"/>
    </source>
</evidence>
<proteinExistence type="inferred from homology"/>
<evidence type="ECO:0000256" key="4">
    <source>
        <dbReference type="ARBA" id="ARBA00023125"/>
    </source>
</evidence>
<feature type="domain" description="Tyr recombinase" evidence="7">
    <location>
        <begin position="181"/>
        <end position="385"/>
    </location>
</feature>
<dbReference type="PROSITE" id="PS51900">
    <property type="entry name" value="CB"/>
    <property type="match status" value="1"/>
</dbReference>
<protein>
    <submittedName>
        <fullName evidence="9">Site-specific recombinase XerC</fullName>
    </submittedName>
</protein>
<keyword evidence="3" id="KW-0229">DNA integration</keyword>
<reference evidence="9 10" key="1">
    <citation type="submission" date="2016-11" db="EMBL/GenBank/DDBJ databases">
        <authorList>
            <person name="Jaros S."/>
            <person name="Januszkiewicz K."/>
            <person name="Wedrychowicz H."/>
        </authorList>
    </citation>
    <scope>NUCLEOTIDE SEQUENCE [LARGE SCALE GENOMIC DNA]</scope>
    <source>
        <strain evidence="9 10">DSM 10068</strain>
    </source>
</reference>
<dbReference type="PROSITE" id="PS51898">
    <property type="entry name" value="TYR_RECOMBINASE"/>
    <property type="match status" value="1"/>
</dbReference>
<comment type="similarity">
    <text evidence="2">Belongs to the 'phage' integrase family.</text>
</comment>
<dbReference type="Gene3D" id="1.10.150.130">
    <property type="match status" value="1"/>
</dbReference>
<evidence type="ECO:0000256" key="6">
    <source>
        <dbReference type="PROSITE-ProRule" id="PRU01248"/>
    </source>
</evidence>
<dbReference type="InterPro" id="IPR044068">
    <property type="entry name" value="CB"/>
</dbReference>
<dbReference type="EMBL" id="FQXV01000001">
    <property type="protein sequence ID" value="SHH57476.1"/>
    <property type="molecule type" value="Genomic_DNA"/>
</dbReference>
<dbReference type="PANTHER" id="PTHR30349">
    <property type="entry name" value="PHAGE INTEGRASE-RELATED"/>
    <property type="match status" value="1"/>
</dbReference>
<evidence type="ECO:0000256" key="3">
    <source>
        <dbReference type="ARBA" id="ARBA00022908"/>
    </source>
</evidence>
<dbReference type="InterPro" id="IPR050090">
    <property type="entry name" value="Tyrosine_recombinase_XerCD"/>
</dbReference>
<evidence type="ECO:0000256" key="5">
    <source>
        <dbReference type="ARBA" id="ARBA00023172"/>
    </source>
</evidence>
<dbReference type="PANTHER" id="PTHR30349:SF91">
    <property type="entry name" value="INTA PROTEIN"/>
    <property type="match status" value="1"/>
</dbReference>
<dbReference type="InterPro" id="IPR013762">
    <property type="entry name" value="Integrase-like_cat_sf"/>
</dbReference>
<dbReference type="GO" id="GO:0006310">
    <property type="term" value="P:DNA recombination"/>
    <property type="evidence" value="ECO:0007669"/>
    <property type="project" value="UniProtKB-KW"/>
</dbReference>
<keyword evidence="5" id="KW-0233">DNA recombination</keyword>
<evidence type="ECO:0000256" key="2">
    <source>
        <dbReference type="ARBA" id="ARBA00008857"/>
    </source>
</evidence>
<dbReference type="Proteomes" id="UP000183995">
    <property type="component" value="Unassembled WGS sequence"/>
</dbReference>
<dbReference type="STRING" id="1123282.SAMN02745823_00340"/>
<gene>
    <name evidence="9" type="ORF">SAMN02745823_00340</name>
</gene>